<dbReference type="Proteomes" id="UP000186594">
    <property type="component" value="Unassembled WGS sequence"/>
</dbReference>
<sequence>MRVQAHTSTQRQSQSQRGSSRLRVARRCGRRCRRQRRSCSRCAFCCLAVSRRDLRSLLQTLICVFLQTGWWQRPAGRERQRGARSWLLKVLCLLSRICILRIVYPTRLLCLIRIPYPVRILYPIRIPYPVRILFPIRMPYPVRILCLIRRPCRLYRAYRKPCHPYIRIRIHPSTLQNSLLYSAATASVSCCCSAPASPFSACHCHLFPPRISACLKTDSLSTTQTCSTPTPASIPVFAPWCSSVTASLLLRSFSSQTLGPLPRHQRHLPLKRPFQVTSPPSHTDNSYGFVLLILFYLLNCTQPPLLPNLQLIPPPDGVTIPQSALSCNGHNVWFYRDWPSLHFISKNSQSLAELLAGFFRFFGHTFNFRDQCIAIRLHSGVISKADKGWTHAVHHQGLYDNTIKDRYILAIEDPFEITHNVGRTVTQSALYELRGEFMRAARIFSTKNMDQLSNELCAKRTTL</sequence>
<dbReference type="AlphaFoldDB" id="A0A1U7LU59"/>
<evidence type="ECO:0000259" key="5">
    <source>
        <dbReference type="Pfam" id="PF03828"/>
    </source>
</evidence>
<gene>
    <name evidence="6" type="ORF">NEOLI_000619</name>
</gene>
<accession>A0A1U7LU59</accession>
<dbReference type="STRING" id="1198029.A0A1U7LU59"/>
<dbReference type="OrthoDB" id="407432at2759"/>
<dbReference type="PANTHER" id="PTHR12271:SF40">
    <property type="entry name" value="POLY(A) RNA POLYMERASE GLD2"/>
    <property type="match status" value="1"/>
</dbReference>
<feature type="domain" description="PAP-associated" evidence="5">
    <location>
        <begin position="350"/>
        <end position="419"/>
    </location>
</feature>
<dbReference type="EMBL" id="LXFE01000239">
    <property type="protein sequence ID" value="OLL26113.1"/>
    <property type="molecule type" value="Genomic_DNA"/>
</dbReference>
<dbReference type="Pfam" id="PF03828">
    <property type="entry name" value="PAP_assoc"/>
    <property type="match status" value="1"/>
</dbReference>
<evidence type="ECO:0000256" key="3">
    <source>
        <dbReference type="ARBA" id="ARBA00022842"/>
    </source>
</evidence>
<dbReference type="PANTHER" id="PTHR12271">
    <property type="entry name" value="POLY A POLYMERASE CID PAP -RELATED"/>
    <property type="match status" value="1"/>
</dbReference>
<dbReference type="SUPFAM" id="SSF81631">
    <property type="entry name" value="PAP/OAS1 substrate-binding domain"/>
    <property type="match status" value="1"/>
</dbReference>
<dbReference type="GO" id="GO:0031123">
    <property type="term" value="P:RNA 3'-end processing"/>
    <property type="evidence" value="ECO:0007669"/>
    <property type="project" value="TreeGrafter"/>
</dbReference>
<organism evidence="6 7">
    <name type="scientific">Neolecta irregularis (strain DAH-3)</name>
    <dbReference type="NCBI Taxonomy" id="1198029"/>
    <lineage>
        <taxon>Eukaryota</taxon>
        <taxon>Fungi</taxon>
        <taxon>Dikarya</taxon>
        <taxon>Ascomycota</taxon>
        <taxon>Taphrinomycotina</taxon>
        <taxon>Neolectales</taxon>
        <taxon>Neolectaceae</taxon>
        <taxon>Neolecta</taxon>
    </lineage>
</organism>
<dbReference type="GO" id="GO:0046872">
    <property type="term" value="F:metal ion binding"/>
    <property type="evidence" value="ECO:0007669"/>
    <property type="project" value="UniProtKB-KW"/>
</dbReference>
<protein>
    <submittedName>
        <fullName evidence="6">Poly(A) RNA polymerase protein cid1</fullName>
    </submittedName>
</protein>
<keyword evidence="3" id="KW-0460">Magnesium</keyword>
<feature type="compositionally biased region" description="Low complexity" evidence="4">
    <location>
        <begin position="10"/>
        <end position="22"/>
    </location>
</feature>
<evidence type="ECO:0000313" key="7">
    <source>
        <dbReference type="Proteomes" id="UP000186594"/>
    </source>
</evidence>
<dbReference type="InterPro" id="IPR002058">
    <property type="entry name" value="PAP_assoc"/>
</dbReference>
<dbReference type="GO" id="GO:0050265">
    <property type="term" value="F:RNA uridylyltransferase activity"/>
    <property type="evidence" value="ECO:0007669"/>
    <property type="project" value="TreeGrafter"/>
</dbReference>
<evidence type="ECO:0000256" key="2">
    <source>
        <dbReference type="ARBA" id="ARBA00022723"/>
    </source>
</evidence>
<name>A0A1U7LU59_NEOID</name>
<keyword evidence="1" id="KW-0808">Transferase</keyword>
<evidence type="ECO:0000256" key="4">
    <source>
        <dbReference type="SAM" id="MobiDB-lite"/>
    </source>
</evidence>
<proteinExistence type="predicted"/>
<feature type="region of interest" description="Disordered" evidence="4">
    <location>
        <begin position="1"/>
        <end position="22"/>
    </location>
</feature>
<dbReference type="Gene3D" id="1.10.1410.10">
    <property type="match status" value="1"/>
</dbReference>
<keyword evidence="7" id="KW-1185">Reference proteome</keyword>
<reference evidence="6 7" key="1">
    <citation type="submission" date="2016-04" db="EMBL/GenBank/DDBJ databases">
        <title>Evolutionary innovation and constraint leading to complex multicellularity in the Ascomycota.</title>
        <authorList>
            <person name="Cisse O."/>
            <person name="Nguyen A."/>
            <person name="Hewitt D.A."/>
            <person name="Jedd G."/>
            <person name="Stajich J.E."/>
        </authorList>
    </citation>
    <scope>NUCLEOTIDE SEQUENCE [LARGE SCALE GENOMIC DNA]</scope>
    <source>
        <strain evidence="6 7">DAH-3</strain>
    </source>
</reference>
<evidence type="ECO:0000313" key="6">
    <source>
        <dbReference type="EMBL" id="OLL26113.1"/>
    </source>
</evidence>
<comment type="caution">
    <text evidence="6">The sequence shown here is derived from an EMBL/GenBank/DDBJ whole genome shotgun (WGS) entry which is preliminary data.</text>
</comment>
<keyword evidence="2" id="KW-0479">Metal-binding</keyword>
<evidence type="ECO:0000256" key="1">
    <source>
        <dbReference type="ARBA" id="ARBA00022679"/>
    </source>
</evidence>